<name>A0A8J3UF47_9ACTN</name>
<dbReference type="InterPro" id="IPR001845">
    <property type="entry name" value="HTH_ArsR_DNA-bd_dom"/>
</dbReference>
<comment type="caution">
    <text evidence="2">The sequence shown here is derived from an EMBL/GenBank/DDBJ whole genome shotgun (WGS) entry which is preliminary data.</text>
</comment>
<dbReference type="AlphaFoldDB" id="A0A8J3UF47"/>
<dbReference type="CDD" id="cd00090">
    <property type="entry name" value="HTH_ARSR"/>
    <property type="match status" value="1"/>
</dbReference>
<dbReference type="Pfam" id="PF12840">
    <property type="entry name" value="HTH_20"/>
    <property type="match status" value="1"/>
</dbReference>
<accession>A0A8J3UF47</accession>
<organism evidence="2 3">
    <name type="scientific">Planotetraspora phitsanulokensis</name>
    <dbReference type="NCBI Taxonomy" id="575192"/>
    <lineage>
        <taxon>Bacteria</taxon>
        <taxon>Bacillati</taxon>
        <taxon>Actinomycetota</taxon>
        <taxon>Actinomycetes</taxon>
        <taxon>Streptosporangiales</taxon>
        <taxon>Streptosporangiaceae</taxon>
        <taxon>Planotetraspora</taxon>
    </lineage>
</organism>
<dbReference type="SMART" id="SM00418">
    <property type="entry name" value="HTH_ARSR"/>
    <property type="match status" value="1"/>
</dbReference>
<protein>
    <submittedName>
        <fullName evidence="2">Transcriptional regulator</fullName>
    </submittedName>
</protein>
<dbReference type="RefSeq" id="WP_204078704.1">
    <property type="nucleotide sequence ID" value="NZ_BAABHI010000041.1"/>
</dbReference>
<dbReference type="GO" id="GO:0003700">
    <property type="term" value="F:DNA-binding transcription factor activity"/>
    <property type="evidence" value="ECO:0007669"/>
    <property type="project" value="InterPro"/>
</dbReference>
<dbReference type="Gene3D" id="1.10.10.10">
    <property type="entry name" value="Winged helix-like DNA-binding domain superfamily/Winged helix DNA-binding domain"/>
    <property type="match status" value="1"/>
</dbReference>
<evidence type="ECO:0000313" key="2">
    <source>
        <dbReference type="EMBL" id="GII43331.1"/>
    </source>
</evidence>
<feature type="domain" description="HTH arsR-type" evidence="1">
    <location>
        <begin position="12"/>
        <end position="107"/>
    </location>
</feature>
<dbReference type="InterPro" id="IPR036390">
    <property type="entry name" value="WH_DNA-bd_sf"/>
</dbReference>
<dbReference type="InterPro" id="IPR036388">
    <property type="entry name" value="WH-like_DNA-bd_sf"/>
</dbReference>
<gene>
    <name evidence="2" type="ORF">Pph01_83340</name>
</gene>
<dbReference type="Proteomes" id="UP000622547">
    <property type="component" value="Unassembled WGS sequence"/>
</dbReference>
<evidence type="ECO:0000259" key="1">
    <source>
        <dbReference type="SMART" id="SM00418"/>
    </source>
</evidence>
<proteinExistence type="predicted"/>
<sequence length="192" mass="21611">MSDEVFHVSDPRTLKAVAHPLRVRLLGALRFDGPATATELGARFGESSGSTSYHLRQLARYGFVEENTEQRDRRERRWRAVHRMTSWSNAEMSATPEGREAANLLSRRQVEVLTDSMEAFERDRDSWSTEWIEVAGISDDVVRLSPASVASLSEQLWALLREAAERDKDAPDARPVSVLFAAHPRLTPAPRA</sequence>
<dbReference type="EMBL" id="BOOP01000056">
    <property type="protein sequence ID" value="GII43331.1"/>
    <property type="molecule type" value="Genomic_DNA"/>
</dbReference>
<reference evidence="2 3" key="1">
    <citation type="submission" date="2021-01" db="EMBL/GenBank/DDBJ databases">
        <title>Whole genome shotgun sequence of Planotetraspora phitsanulokensis NBRC 104273.</title>
        <authorList>
            <person name="Komaki H."/>
            <person name="Tamura T."/>
        </authorList>
    </citation>
    <scope>NUCLEOTIDE SEQUENCE [LARGE SCALE GENOMIC DNA]</scope>
    <source>
        <strain evidence="2 3">NBRC 104273</strain>
    </source>
</reference>
<dbReference type="SUPFAM" id="SSF46785">
    <property type="entry name" value="Winged helix' DNA-binding domain"/>
    <property type="match status" value="1"/>
</dbReference>
<evidence type="ECO:0000313" key="3">
    <source>
        <dbReference type="Proteomes" id="UP000622547"/>
    </source>
</evidence>
<dbReference type="InterPro" id="IPR011991">
    <property type="entry name" value="ArsR-like_HTH"/>
</dbReference>
<keyword evidence="3" id="KW-1185">Reference proteome</keyword>